<evidence type="ECO:0000256" key="2">
    <source>
        <dbReference type="ARBA" id="ARBA00008664"/>
    </source>
</evidence>
<keyword evidence="6" id="KW-0443">Lipid metabolism</keyword>
<dbReference type="EMBL" id="BAAAMU010000156">
    <property type="protein sequence ID" value="GAA1687796.1"/>
    <property type="molecule type" value="Genomic_DNA"/>
</dbReference>
<dbReference type="InterPro" id="IPR025202">
    <property type="entry name" value="PLD-like_dom"/>
</dbReference>
<dbReference type="InterPro" id="IPR001736">
    <property type="entry name" value="PLipase_D/transphosphatidylase"/>
</dbReference>
<evidence type="ECO:0000256" key="1">
    <source>
        <dbReference type="ARBA" id="ARBA00000798"/>
    </source>
</evidence>
<dbReference type="PANTHER" id="PTHR43856:SF1">
    <property type="entry name" value="MITOCHONDRIAL CARDIOLIPIN HYDROLASE"/>
    <property type="match status" value="1"/>
</dbReference>
<gene>
    <name evidence="9" type="ORF">GCM10009733_100600</name>
</gene>
<dbReference type="PANTHER" id="PTHR43856">
    <property type="entry name" value="CARDIOLIPIN HYDROLASE"/>
    <property type="match status" value="1"/>
</dbReference>
<evidence type="ECO:0000256" key="3">
    <source>
        <dbReference type="ARBA" id="ARBA00012027"/>
    </source>
</evidence>
<accession>A0ABP4TGS6</accession>
<evidence type="ECO:0000256" key="4">
    <source>
        <dbReference type="ARBA" id="ARBA00022801"/>
    </source>
</evidence>
<evidence type="ECO:0000256" key="5">
    <source>
        <dbReference type="ARBA" id="ARBA00022963"/>
    </source>
</evidence>
<evidence type="ECO:0000313" key="10">
    <source>
        <dbReference type="Proteomes" id="UP001500064"/>
    </source>
</evidence>
<keyword evidence="10" id="KW-1185">Reference proteome</keyword>
<dbReference type="Proteomes" id="UP001500064">
    <property type="component" value="Unassembled WGS sequence"/>
</dbReference>
<evidence type="ECO:0000256" key="7">
    <source>
        <dbReference type="SAM" id="SignalP"/>
    </source>
</evidence>
<evidence type="ECO:0000313" key="9">
    <source>
        <dbReference type="EMBL" id="GAA1687796.1"/>
    </source>
</evidence>
<comment type="caution">
    <text evidence="9">The sequence shown here is derived from an EMBL/GenBank/DDBJ whole genome shotgun (WGS) entry which is preliminary data.</text>
</comment>
<dbReference type="EC" id="3.1.4.4" evidence="3"/>
<dbReference type="InterPro" id="IPR051406">
    <property type="entry name" value="PLD_domain"/>
</dbReference>
<keyword evidence="7" id="KW-0732">Signal</keyword>
<name>A0ABP4TGS6_9ACTN</name>
<comment type="catalytic activity">
    <reaction evidence="1">
        <text>a 1,2-diacyl-sn-glycero-3-phosphocholine + H2O = a 1,2-diacyl-sn-glycero-3-phosphate + choline + H(+)</text>
        <dbReference type="Rhea" id="RHEA:14445"/>
        <dbReference type="ChEBI" id="CHEBI:15354"/>
        <dbReference type="ChEBI" id="CHEBI:15377"/>
        <dbReference type="ChEBI" id="CHEBI:15378"/>
        <dbReference type="ChEBI" id="CHEBI:57643"/>
        <dbReference type="ChEBI" id="CHEBI:58608"/>
        <dbReference type="EC" id="3.1.4.4"/>
    </reaction>
</comment>
<dbReference type="SUPFAM" id="SSF56024">
    <property type="entry name" value="Phospholipase D/nuclease"/>
    <property type="match status" value="2"/>
</dbReference>
<dbReference type="Gene3D" id="3.30.870.10">
    <property type="entry name" value="Endonuclease Chain A"/>
    <property type="match status" value="2"/>
</dbReference>
<reference evidence="10" key="1">
    <citation type="journal article" date="2019" name="Int. J. Syst. Evol. Microbiol.">
        <title>The Global Catalogue of Microorganisms (GCM) 10K type strain sequencing project: providing services to taxonomists for standard genome sequencing and annotation.</title>
        <authorList>
            <consortium name="The Broad Institute Genomics Platform"/>
            <consortium name="The Broad Institute Genome Sequencing Center for Infectious Disease"/>
            <person name="Wu L."/>
            <person name="Ma J."/>
        </authorList>
    </citation>
    <scope>NUCLEOTIDE SEQUENCE [LARGE SCALE GENOMIC DNA]</scope>
    <source>
        <strain evidence="10">JCM 13929</strain>
    </source>
</reference>
<dbReference type="PROSITE" id="PS50035">
    <property type="entry name" value="PLD"/>
    <property type="match status" value="1"/>
</dbReference>
<feature type="chain" id="PRO_5047441414" description="phospholipase D" evidence="7">
    <location>
        <begin position="26"/>
        <end position="401"/>
    </location>
</feature>
<evidence type="ECO:0000256" key="6">
    <source>
        <dbReference type="ARBA" id="ARBA00023098"/>
    </source>
</evidence>
<organism evidence="9 10">
    <name type="scientific">Nonomuraea maheshkhaliensis</name>
    <dbReference type="NCBI Taxonomy" id="419590"/>
    <lineage>
        <taxon>Bacteria</taxon>
        <taxon>Bacillati</taxon>
        <taxon>Actinomycetota</taxon>
        <taxon>Actinomycetes</taxon>
        <taxon>Streptosporangiales</taxon>
        <taxon>Streptosporangiaceae</taxon>
        <taxon>Nonomuraea</taxon>
    </lineage>
</organism>
<keyword evidence="4" id="KW-0378">Hydrolase</keyword>
<protein>
    <recommendedName>
        <fullName evidence="3">phospholipase D</fullName>
        <ecNumber evidence="3">3.1.4.4</ecNumber>
    </recommendedName>
</protein>
<comment type="similarity">
    <text evidence="2">Belongs to the phospholipase D family.</text>
</comment>
<proteinExistence type="inferred from homology"/>
<feature type="domain" description="PLD phosphodiesterase" evidence="8">
    <location>
        <begin position="332"/>
        <end position="364"/>
    </location>
</feature>
<sequence length="401" mass="42339">MPRIRPAVLAGLAALTALAALSVQAIDVPAAQAALPEPARSACRNAAEVPVTTGAAFNDPVAGAPTAVVERICSLIKQAPAGSSIEIAEFVISGDAGADYVAVLLDAYRRGVQVRMVIDGYQIDNPAAEQLIATLGTDRSAASWVHVCGHMSPEGNTTSCQGTKGMHNKFSLFSRTGGRRDVVVQASNNLTDVNSTSYWNNLVVLPGNRRLFQGYGKYFDDLAAEVQNPDYDTTVSAAGPGGRITAQFYPVADRDPIEQRLGQVRCAPGNGTRVEIGQSEWDDTRLAIVDRLAALVTAGCQVRVVHGLADDAVSAALDAAGVGRRVLDGSTSAGRIHSKYIVVTDRAPGRSWVMTGSHNFNATSLRRNDEAMVELSEHSVVRAYAANFARVWEVGAVPQAG</sequence>
<feature type="signal peptide" evidence="7">
    <location>
        <begin position="1"/>
        <end position="25"/>
    </location>
</feature>
<dbReference type="RefSeq" id="WP_346114282.1">
    <property type="nucleotide sequence ID" value="NZ_BAAAMU010000156.1"/>
</dbReference>
<evidence type="ECO:0000259" key="8">
    <source>
        <dbReference type="PROSITE" id="PS50035"/>
    </source>
</evidence>
<keyword evidence="5" id="KW-0442">Lipid degradation</keyword>
<dbReference type="Pfam" id="PF13091">
    <property type="entry name" value="PLDc_2"/>
    <property type="match status" value="2"/>
</dbReference>